<dbReference type="GO" id="GO:0005777">
    <property type="term" value="C:peroxisome"/>
    <property type="evidence" value="ECO:0007669"/>
    <property type="project" value="UniProtKB-SubCell"/>
</dbReference>
<evidence type="ECO:0000256" key="1">
    <source>
        <dbReference type="ARBA" id="ARBA00004275"/>
    </source>
</evidence>
<evidence type="ECO:0000256" key="5">
    <source>
        <dbReference type="ARBA" id="ARBA00022990"/>
    </source>
</evidence>
<dbReference type="Gene3D" id="1.10.12.10">
    <property type="entry name" value="Lyase 2-enoyl-coa Hydratase, Chain A, domain 2"/>
    <property type="match status" value="1"/>
</dbReference>
<evidence type="ECO:0000313" key="10">
    <source>
        <dbReference type="EMBL" id="CAH2046975.1"/>
    </source>
</evidence>
<dbReference type="Gene3D" id="3.90.226.10">
    <property type="entry name" value="2-enoyl-CoA Hydratase, Chain A, domain 1"/>
    <property type="match status" value="1"/>
</dbReference>
<dbReference type="GO" id="GO:0006631">
    <property type="term" value="P:fatty acid metabolic process"/>
    <property type="evidence" value="ECO:0007669"/>
    <property type="project" value="UniProtKB-KW"/>
</dbReference>
<dbReference type="AlphaFoldDB" id="A0AAU9RNU0"/>
<dbReference type="PROSITE" id="PS00166">
    <property type="entry name" value="ENOYL_COA_HYDRATASE"/>
    <property type="match status" value="1"/>
</dbReference>
<dbReference type="InterPro" id="IPR045002">
    <property type="entry name" value="Ech1-like"/>
</dbReference>
<accession>A0AAU9RNU0</accession>
<dbReference type="PANTHER" id="PTHR43149:SF1">
    <property type="entry name" value="DELTA(3,5)-DELTA(2,4)-DIENOYL-COA ISOMERASE, MITOCHONDRIAL"/>
    <property type="match status" value="1"/>
</dbReference>
<keyword evidence="4" id="KW-0276">Fatty acid metabolism</keyword>
<name>A0AAU9RNU0_THLAR</name>
<dbReference type="PANTHER" id="PTHR43149">
    <property type="entry name" value="ENOYL-COA HYDRATASE"/>
    <property type="match status" value="1"/>
</dbReference>
<reference evidence="10 11" key="1">
    <citation type="submission" date="2022-03" db="EMBL/GenBank/DDBJ databases">
        <authorList>
            <person name="Nunn A."/>
            <person name="Chopra R."/>
            <person name="Nunn A."/>
            <person name="Contreras Garrido A."/>
        </authorList>
    </citation>
    <scope>NUCLEOTIDE SEQUENCE [LARGE SCALE GENOMIC DNA]</scope>
</reference>
<dbReference type="NCBIfam" id="NF004794">
    <property type="entry name" value="PRK06142.1"/>
    <property type="match status" value="1"/>
</dbReference>
<sequence>MESYKTLEIIQKTPDSSVFHLILNRPSQLNALSLDFFVDFPKALSSLDQNPDVAVIVLSGAGKHFCSGIDINSLSTISERSESGDRGRSSELLRRRIKSMQAAITAVEQCRKPVIAAIHGACIGGGIDLITACDIRYCSEDAFFSIKEVDLAIVADLGTLQRLPSIVGHANAMELALTARRFSGREAKDLGLVSQVFGSKSELDKDVTTIAEGIAAKSPLAVTGTKAVLLRSREMSLEEGLDYVATWNSAMLISDDLIEAVSAHMTKRQPRFAKL</sequence>
<evidence type="ECO:0000256" key="9">
    <source>
        <dbReference type="RuleBase" id="RU003707"/>
    </source>
</evidence>
<dbReference type="GO" id="GO:0051750">
    <property type="term" value="F:delta(3,5)-delta(2,4)-dienoyl-CoA isomerase activity"/>
    <property type="evidence" value="ECO:0007669"/>
    <property type="project" value="TreeGrafter"/>
</dbReference>
<dbReference type="Proteomes" id="UP000836841">
    <property type="component" value="Chromosome 2"/>
</dbReference>
<dbReference type="InterPro" id="IPR001753">
    <property type="entry name" value="Enoyl-CoA_hydra/iso"/>
</dbReference>
<evidence type="ECO:0000256" key="2">
    <source>
        <dbReference type="ARBA" id="ARBA00005005"/>
    </source>
</evidence>
<comment type="pathway">
    <text evidence="2">Lipid metabolism; fatty acid beta-oxidation.</text>
</comment>
<dbReference type="SUPFAM" id="SSF52096">
    <property type="entry name" value="ClpP/crotonase"/>
    <property type="match status" value="1"/>
</dbReference>
<dbReference type="CDD" id="cd06558">
    <property type="entry name" value="crotonase-like"/>
    <property type="match status" value="1"/>
</dbReference>
<gene>
    <name evidence="10" type="ORF">TAV2_LOCUS7668</name>
</gene>
<evidence type="ECO:0000256" key="7">
    <source>
        <dbReference type="ARBA" id="ARBA00023140"/>
    </source>
</evidence>
<evidence type="ECO:0000256" key="8">
    <source>
        <dbReference type="ARBA" id="ARBA00023235"/>
    </source>
</evidence>
<keyword evidence="7" id="KW-0576">Peroxisome</keyword>
<dbReference type="InterPro" id="IPR014748">
    <property type="entry name" value="Enoyl-CoA_hydra_C"/>
</dbReference>
<evidence type="ECO:0000256" key="3">
    <source>
        <dbReference type="ARBA" id="ARBA00005254"/>
    </source>
</evidence>
<keyword evidence="11" id="KW-1185">Reference proteome</keyword>
<organism evidence="10 11">
    <name type="scientific">Thlaspi arvense</name>
    <name type="common">Field penny-cress</name>
    <dbReference type="NCBI Taxonomy" id="13288"/>
    <lineage>
        <taxon>Eukaryota</taxon>
        <taxon>Viridiplantae</taxon>
        <taxon>Streptophyta</taxon>
        <taxon>Embryophyta</taxon>
        <taxon>Tracheophyta</taxon>
        <taxon>Spermatophyta</taxon>
        <taxon>Magnoliopsida</taxon>
        <taxon>eudicotyledons</taxon>
        <taxon>Gunneridae</taxon>
        <taxon>Pentapetalae</taxon>
        <taxon>rosids</taxon>
        <taxon>malvids</taxon>
        <taxon>Brassicales</taxon>
        <taxon>Brassicaceae</taxon>
        <taxon>Thlaspideae</taxon>
        <taxon>Thlaspi</taxon>
    </lineage>
</organism>
<dbReference type="InterPro" id="IPR018376">
    <property type="entry name" value="Enoyl-CoA_hyd/isom_CS"/>
</dbReference>
<protein>
    <submittedName>
        <fullName evidence="10">Uncharacterized protein</fullName>
    </submittedName>
</protein>
<evidence type="ECO:0000256" key="6">
    <source>
        <dbReference type="ARBA" id="ARBA00023098"/>
    </source>
</evidence>
<dbReference type="EMBL" id="OU466858">
    <property type="protein sequence ID" value="CAH2046975.1"/>
    <property type="molecule type" value="Genomic_DNA"/>
</dbReference>
<dbReference type="FunFam" id="3.90.226.10:FF:000024">
    <property type="entry name" value="Delta3,5-delta2,4-dienoyl-CoA isomerase"/>
    <property type="match status" value="1"/>
</dbReference>
<keyword evidence="5" id="KW-0007">Acetylation</keyword>
<evidence type="ECO:0000256" key="4">
    <source>
        <dbReference type="ARBA" id="ARBA00022832"/>
    </source>
</evidence>
<proteinExistence type="inferred from homology"/>
<dbReference type="InterPro" id="IPR029045">
    <property type="entry name" value="ClpP/crotonase-like_dom_sf"/>
</dbReference>
<comment type="subcellular location">
    <subcellularLocation>
        <location evidence="1">Peroxisome</location>
    </subcellularLocation>
</comment>
<keyword evidence="8" id="KW-0413">Isomerase</keyword>
<dbReference type="Pfam" id="PF00378">
    <property type="entry name" value="ECH_1"/>
    <property type="match status" value="1"/>
</dbReference>
<keyword evidence="6" id="KW-0443">Lipid metabolism</keyword>
<comment type="similarity">
    <text evidence="3 9">Belongs to the enoyl-CoA hydratase/isomerase family.</text>
</comment>
<dbReference type="FunFam" id="1.10.12.10:FF:000004">
    <property type="entry name" value="Delta3,5-delta2,4-dienoyl-CoA isomerase"/>
    <property type="match status" value="1"/>
</dbReference>
<evidence type="ECO:0000313" key="11">
    <source>
        <dbReference type="Proteomes" id="UP000836841"/>
    </source>
</evidence>